<organism evidence="1 2">
    <name type="scientific">Luteipulveratus halotolerans</name>
    <dbReference type="NCBI Taxonomy" id="1631356"/>
    <lineage>
        <taxon>Bacteria</taxon>
        <taxon>Bacillati</taxon>
        <taxon>Actinomycetota</taxon>
        <taxon>Actinomycetes</taxon>
        <taxon>Micrococcales</taxon>
        <taxon>Dermacoccaceae</taxon>
        <taxon>Luteipulveratus</taxon>
    </lineage>
</organism>
<comment type="caution">
    <text evidence="1">The sequence shown here is derived from an EMBL/GenBank/DDBJ whole genome shotgun (WGS) entry which is preliminary data.</text>
</comment>
<evidence type="ECO:0000313" key="1">
    <source>
        <dbReference type="EMBL" id="KNX37350.1"/>
    </source>
</evidence>
<proteinExistence type="predicted"/>
<sequence>MVAVVHVAMTERELAMIGVAARSGANVVLAACRAAAARIADATTPIATVGVGLVAVSVTIVDVGSVQIAAVSVVGVTDEGEALPRAAGVRTSVATTVGVMAVACAVTTGAEVTAAEREPGGVTGAGTTVAPAAAMSLVRTGEGRDAMLISVARAPGTGRGPVLSLSPVRVDASRRSLRV</sequence>
<dbReference type="EMBL" id="LAIR01000002">
    <property type="protein sequence ID" value="KNX37350.1"/>
    <property type="molecule type" value="Genomic_DNA"/>
</dbReference>
<dbReference type="AlphaFoldDB" id="A0A0L6CI95"/>
<keyword evidence="2" id="KW-1185">Reference proteome</keyword>
<accession>A0A0L6CI95</accession>
<reference evidence="2" key="1">
    <citation type="submission" date="2015-03" db="EMBL/GenBank/DDBJ databases">
        <title>Luteipulveratus halotolerans sp. nov., a novel actinobacterium (Dermacoccaceae) from Sarawak, Malaysia.</title>
        <authorList>
            <person name="Juboi H."/>
            <person name="Basik A."/>
            <person name="Shamsul S.S."/>
            <person name="Arnold P."/>
            <person name="Schmitt E.K."/>
            <person name="Sanglier J.-J."/>
            <person name="Yeo T."/>
        </authorList>
    </citation>
    <scope>NUCLEOTIDE SEQUENCE [LARGE SCALE GENOMIC DNA]</scope>
    <source>
        <strain evidence="2">C296001</strain>
    </source>
</reference>
<evidence type="ECO:0000313" key="2">
    <source>
        <dbReference type="Proteomes" id="UP000037397"/>
    </source>
</evidence>
<protein>
    <submittedName>
        <fullName evidence="1">Uncharacterized protein</fullName>
    </submittedName>
</protein>
<dbReference type="STRING" id="1631356.VV01_09635"/>
<gene>
    <name evidence="1" type="ORF">VV01_09635</name>
</gene>
<name>A0A0L6CI95_9MICO</name>
<dbReference type="Proteomes" id="UP000037397">
    <property type="component" value="Unassembled WGS sequence"/>
</dbReference>